<dbReference type="RefSeq" id="WP_164994969.1">
    <property type="nucleotide sequence ID" value="NZ_CP049055.1"/>
</dbReference>
<dbReference type="InterPro" id="IPR006638">
    <property type="entry name" value="Elp3/MiaA/NifB-like_rSAM"/>
</dbReference>
<dbReference type="EMBL" id="CP049055">
    <property type="protein sequence ID" value="QII11835.1"/>
    <property type="molecule type" value="Genomic_DNA"/>
</dbReference>
<evidence type="ECO:0000313" key="8">
    <source>
        <dbReference type="EMBL" id="QII11835.1"/>
    </source>
</evidence>
<dbReference type="AlphaFoldDB" id="A0A6G7GQP2"/>
<sequence length="356" mass="40449">MKIPILLNNGMVNIMIHFCEVIVKKYSNIPIFIPELACPHQCVFCNQAKISGTYSIPQPKEIRHIVAQYLETIPENRIINIAFFGGSFTGIPVDLQEQYLKEAFWFVKNGKVSGIRLSTRPDYINETILELLKKYGVTTIELGAQSTSRNVLNQSGRGHTPEDIQNASRMIRTYGFELGLQMMIGLPEDSYEQSIQTANDIVSFGASNTRIYPAIIVKGTALEKRYREGKYIPLSLEQAVEWTKGLVRIFERNNVSVIRMGLHPSDELVSGKSLIDGPFHPAFKEMVMTKIWEEIIHAKLKENTSGNIRISVSYKQMHYAIGYKQANKTRLQSRGYAVQFTGNHTFSRYQIDVCDN</sequence>
<organism evidence="8 9">
    <name type="scientific">Kuenenia stuttgartiensis</name>
    <dbReference type="NCBI Taxonomy" id="174633"/>
    <lineage>
        <taxon>Bacteria</taxon>
        <taxon>Pseudomonadati</taxon>
        <taxon>Planctomycetota</taxon>
        <taxon>Candidatus Brocadiia</taxon>
        <taxon>Candidatus Brocadiales</taxon>
        <taxon>Candidatus Brocadiaceae</taxon>
        <taxon>Candidatus Kuenenia</taxon>
    </lineage>
</organism>
<dbReference type="SMART" id="SM00729">
    <property type="entry name" value="Elp3"/>
    <property type="match status" value="1"/>
</dbReference>
<dbReference type="InterPro" id="IPR039661">
    <property type="entry name" value="ELP3"/>
</dbReference>
<keyword evidence="2" id="KW-0004">4Fe-4S</keyword>
<dbReference type="Proteomes" id="UP000501926">
    <property type="component" value="Chromosome"/>
</dbReference>
<evidence type="ECO:0000256" key="2">
    <source>
        <dbReference type="ARBA" id="ARBA00022485"/>
    </source>
</evidence>
<dbReference type="GO" id="GO:0046872">
    <property type="term" value="F:metal ion binding"/>
    <property type="evidence" value="ECO:0007669"/>
    <property type="project" value="UniProtKB-KW"/>
</dbReference>
<evidence type="ECO:0000256" key="4">
    <source>
        <dbReference type="ARBA" id="ARBA00022723"/>
    </source>
</evidence>
<dbReference type="GO" id="GO:0002926">
    <property type="term" value="P:tRNA wobble base 5-methoxycarbonylmethyl-2-thiouridinylation"/>
    <property type="evidence" value="ECO:0007669"/>
    <property type="project" value="TreeGrafter"/>
</dbReference>
<name>A0A6G7GQP2_KUEST</name>
<dbReference type="CDD" id="cd01335">
    <property type="entry name" value="Radical_SAM"/>
    <property type="match status" value="1"/>
</dbReference>
<dbReference type="InterPro" id="IPR007197">
    <property type="entry name" value="rSAM"/>
</dbReference>
<dbReference type="SUPFAM" id="SSF102114">
    <property type="entry name" value="Radical SAM enzymes"/>
    <property type="match status" value="1"/>
</dbReference>
<dbReference type="GO" id="GO:0051539">
    <property type="term" value="F:4 iron, 4 sulfur cluster binding"/>
    <property type="evidence" value="ECO:0007669"/>
    <property type="project" value="UniProtKB-KW"/>
</dbReference>
<keyword evidence="3" id="KW-0949">S-adenosyl-L-methionine</keyword>
<dbReference type="Pfam" id="PF04055">
    <property type="entry name" value="Radical_SAM"/>
    <property type="match status" value="1"/>
</dbReference>
<evidence type="ECO:0000256" key="6">
    <source>
        <dbReference type="ARBA" id="ARBA00023014"/>
    </source>
</evidence>
<evidence type="ECO:0000256" key="5">
    <source>
        <dbReference type="ARBA" id="ARBA00023004"/>
    </source>
</evidence>
<feature type="domain" description="Radical SAM core" evidence="7">
    <location>
        <begin position="21"/>
        <end position="251"/>
    </location>
</feature>
<accession>A0A6G7GQP2</accession>
<evidence type="ECO:0000313" key="9">
    <source>
        <dbReference type="Proteomes" id="UP000501926"/>
    </source>
</evidence>
<evidence type="ECO:0000259" key="7">
    <source>
        <dbReference type="PROSITE" id="PS51918"/>
    </source>
</evidence>
<dbReference type="InterPro" id="IPR058240">
    <property type="entry name" value="rSAM_sf"/>
</dbReference>
<dbReference type="InterPro" id="IPR023404">
    <property type="entry name" value="rSAM_horseshoe"/>
</dbReference>
<keyword evidence="4" id="KW-0479">Metal-binding</keyword>
<proteinExistence type="predicted"/>
<dbReference type="InterPro" id="IPR032432">
    <property type="entry name" value="Radical_SAM_C"/>
</dbReference>
<dbReference type="PANTHER" id="PTHR11135:SF0">
    <property type="entry name" value="ELONGATOR COMPLEX PROTEIN 3"/>
    <property type="match status" value="1"/>
</dbReference>
<protein>
    <recommendedName>
        <fullName evidence="7">Radical SAM core domain-containing protein</fullName>
    </recommendedName>
</protein>
<dbReference type="PANTHER" id="PTHR11135">
    <property type="entry name" value="HISTONE ACETYLTRANSFERASE-RELATED"/>
    <property type="match status" value="1"/>
</dbReference>
<dbReference type="GO" id="GO:0003824">
    <property type="term" value="F:catalytic activity"/>
    <property type="evidence" value="ECO:0007669"/>
    <property type="project" value="InterPro"/>
</dbReference>
<comment type="cofactor">
    <cofactor evidence="1">
        <name>[4Fe-4S] cluster</name>
        <dbReference type="ChEBI" id="CHEBI:49883"/>
    </cofactor>
</comment>
<dbReference type="Pfam" id="PF16199">
    <property type="entry name" value="Radical_SAM_C"/>
    <property type="match status" value="1"/>
</dbReference>
<gene>
    <name evidence="8" type="ORF">KsCSTR_24560</name>
</gene>
<evidence type="ECO:0000256" key="1">
    <source>
        <dbReference type="ARBA" id="ARBA00001966"/>
    </source>
</evidence>
<reference evidence="8 9" key="1">
    <citation type="submission" date="2020-02" db="EMBL/GenBank/DDBJ databases">
        <title>Newly sequenced genome of strain CSTR1 showed variability in Candidatus Kuenenia stuttgartiensis genomes.</title>
        <authorList>
            <person name="Ding C."/>
            <person name="Adrian L."/>
        </authorList>
    </citation>
    <scope>NUCLEOTIDE SEQUENCE [LARGE SCALE GENOMIC DNA]</scope>
    <source>
        <strain evidence="8 9">CSTR1</strain>
    </source>
</reference>
<evidence type="ECO:0000256" key="3">
    <source>
        <dbReference type="ARBA" id="ARBA00022691"/>
    </source>
</evidence>
<dbReference type="GO" id="GO:0005737">
    <property type="term" value="C:cytoplasm"/>
    <property type="evidence" value="ECO:0007669"/>
    <property type="project" value="TreeGrafter"/>
</dbReference>
<keyword evidence="5" id="KW-0408">Iron</keyword>
<dbReference type="Gene3D" id="3.80.30.20">
    <property type="entry name" value="tm_1862 like domain"/>
    <property type="match status" value="1"/>
</dbReference>
<dbReference type="SFLD" id="SFLDS00029">
    <property type="entry name" value="Radical_SAM"/>
    <property type="match status" value="1"/>
</dbReference>
<dbReference type="PROSITE" id="PS51918">
    <property type="entry name" value="RADICAL_SAM"/>
    <property type="match status" value="1"/>
</dbReference>
<keyword evidence="6" id="KW-0411">Iron-sulfur</keyword>
<dbReference type="SFLD" id="SFLDG01086">
    <property type="entry name" value="elongater_protein-like"/>
    <property type="match status" value="1"/>
</dbReference>
<dbReference type="SFLD" id="SFLDG01082">
    <property type="entry name" value="B12-binding_domain_containing"/>
    <property type="match status" value="1"/>
</dbReference>